<keyword evidence="2" id="KW-0812">Transmembrane</keyword>
<keyword evidence="4" id="KW-1185">Reference proteome</keyword>
<dbReference type="EMBL" id="FOCF01000005">
    <property type="protein sequence ID" value="SEN16623.1"/>
    <property type="molecule type" value="Genomic_DNA"/>
</dbReference>
<accession>A0A1H8EAW7</accession>
<evidence type="ECO:0000313" key="4">
    <source>
        <dbReference type="Proteomes" id="UP000199206"/>
    </source>
</evidence>
<name>A0A1H8EAW7_9SPHN</name>
<proteinExistence type="predicted"/>
<evidence type="ECO:0000256" key="1">
    <source>
        <dbReference type="SAM" id="MobiDB-lite"/>
    </source>
</evidence>
<feature type="transmembrane region" description="Helical" evidence="2">
    <location>
        <begin position="24"/>
        <end position="44"/>
    </location>
</feature>
<keyword evidence="2" id="KW-1133">Transmembrane helix</keyword>
<dbReference type="AlphaFoldDB" id="A0A1H8EAW7"/>
<feature type="compositionally biased region" description="Basic and acidic residues" evidence="1">
    <location>
        <begin position="134"/>
        <end position="146"/>
    </location>
</feature>
<gene>
    <name evidence="3" type="ORF">SAMN05192583_2113</name>
</gene>
<dbReference type="RefSeq" id="WP_093665686.1">
    <property type="nucleotide sequence ID" value="NZ_FOCF01000005.1"/>
</dbReference>
<reference evidence="4" key="1">
    <citation type="submission" date="2016-10" db="EMBL/GenBank/DDBJ databases">
        <authorList>
            <person name="Varghese N."/>
            <person name="Submissions S."/>
        </authorList>
    </citation>
    <scope>NUCLEOTIDE SEQUENCE [LARGE SCALE GENOMIC DNA]</scope>
    <source>
        <strain evidence="4">S6-262</strain>
    </source>
</reference>
<organism evidence="3 4">
    <name type="scientific">Sphingomonas gellani</name>
    <dbReference type="NCBI Taxonomy" id="1166340"/>
    <lineage>
        <taxon>Bacteria</taxon>
        <taxon>Pseudomonadati</taxon>
        <taxon>Pseudomonadota</taxon>
        <taxon>Alphaproteobacteria</taxon>
        <taxon>Sphingomonadales</taxon>
        <taxon>Sphingomonadaceae</taxon>
        <taxon>Sphingomonas</taxon>
    </lineage>
</organism>
<dbReference type="STRING" id="1166340.SAMN05192583_2113"/>
<feature type="compositionally biased region" description="Low complexity" evidence="1">
    <location>
        <begin position="147"/>
        <end position="166"/>
    </location>
</feature>
<sequence>MGTSAEIAEAVVKTTAGESINKGVWTGVVVATIGLIGLIVRQWGPWQVIARDGRRADMEGMGKRIAELEARLDRQTTSHEAKLEQERVQHGAELAIMRHRMNNLDQCLTMLLMLIEQDSEKAREAAARVRAMRERQEANEAAEKAAIHAASITAKAEPATPAAPAA</sequence>
<protein>
    <submittedName>
        <fullName evidence="3">Uncharacterized protein</fullName>
    </submittedName>
</protein>
<keyword evidence="2" id="KW-0472">Membrane</keyword>
<feature type="region of interest" description="Disordered" evidence="1">
    <location>
        <begin position="134"/>
        <end position="166"/>
    </location>
</feature>
<evidence type="ECO:0000256" key="2">
    <source>
        <dbReference type="SAM" id="Phobius"/>
    </source>
</evidence>
<dbReference type="OrthoDB" id="10011122at2"/>
<dbReference type="Proteomes" id="UP000199206">
    <property type="component" value="Unassembled WGS sequence"/>
</dbReference>
<evidence type="ECO:0000313" key="3">
    <source>
        <dbReference type="EMBL" id="SEN16623.1"/>
    </source>
</evidence>